<gene>
    <name evidence="2" type="ORF">GCM10009663_61960</name>
</gene>
<dbReference type="RefSeq" id="WP_344627013.1">
    <property type="nucleotide sequence ID" value="NZ_BAAALD010000085.1"/>
</dbReference>
<feature type="transmembrane region" description="Helical" evidence="1">
    <location>
        <begin position="12"/>
        <end position="29"/>
    </location>
</feature>
<feature type="transmembrane region" description="Helical" evidence="1">
    <location>
        <begin position="35"/>
        <end position="56"/>
    </location>
</feature>
<reference evidence="3" key="1">
    <citation type="journal article" date="2019" name="Int. J. Syst. Evol. Microbiol.">
        <title>The Global Catalogue of Microorganisms (GCM) 10K type strain sequencing project: providing services to taxonomists for standard genome sequencing and annotation.</title>
        <authorList>
            <consortium name="The Broad Institute Genomics Platform"/>
            <consortium name="The Broad Institute Genome Sequencing Center for Infectious Disease"/>
            <person name="Wu L."/>
            <person name="Ma J."/>
        </authorList>
    </citation>
    <scope>NUCLEOTIDE SEQUENCE [LARGE SCALE GENOMIC DNA]</scope>
    <source>
        <strain evidence="3">JCM 13002</strain>
    </source>
</reference>
<dbReference type="EMBL" id="BAAALD010000085">
    <property type="protein sequence ID" value="GAA1112536.1"/>
    <property type="molecule type" value="Genomic_DNA"/>
</dbReference>
<accession>A0ABP4EMK6</accession>
<keyword evidence="1" id="KW-0812">Transmembrane</keyword>
<name>A0ABP4EMK6_9ACTN</name>
<proteinExistence type="predicted"/>
<keyword evidence="1" id="KW-1133">Transmembrane helix</keyword>
<organism evidence="2 3">
    <name type="scientific">Kitasatospora arboriphila</name>
    <dbReference type="NCBI Taxonomy" id="258052"/>
    <lineage>
        <taxon>Bacteria</taxon>
        <taxon>Bacillati</taxon>
        <taxon>Actinomycetota</taxon>
        <taxon>Actinomycetes</taxon>
        <taxon>Kitasatosporales</taxon>
        <taxon>Streptomycetaceae</taxon>
        <taxon>Kitasatospora</taxon>
    </lineage>
</organism>
<keyword evidence="1" id="KW-0472">Membrane</keyword>
<protein>
    <submittedName>
        <fullName evidence="2">Uncharacterized protein</fullName>
    </submittedName>
</protein>
<dbReference type="Proteomes" id="UP001499987">
    <property type="component" value="Unassembled WGS sequence"/>
</dbReference>
<sequence length="68" mass="7127">MTAALRANRALRIGALALVAGGLGFHLWLGTKVPLVAVPVGLACHLAAGVAARRVLRDRARPYRTENG</sequence>
<evidence type="ECO:0000256" key="1">
    <source>
        <dbReference type="SAM" id="Phobius"/>
    </source>
</evidence>
<evidence type="ECO:0000313" key="2">
    <source>
        <dbReference type="EMBL" id="GAA1112536.1"/>
    </source>
</evidence>
<evidence type="ECO:0000313" key="3">
    <source>
        <dbReference type="Proteomes" id="UP001499987"/>
    </source>
</evidence>
<comment type="caution">
    <text evidence="2">The sequence shown here is derived from an EMBL/GenBank/DDBJ whole genome shotgun (WGS) entry which is preliminary data.</text>
</comment>
<keyword evidence="3" id="KW-1185">Reference proteome</keyword>